<dbReference type="PATRIC" id="fig|92835.4.peg.2617"/>
<evidence type="ECO:0000313" key="3">
    <source>
        <dbReference type="Proteomes" id="UP000033956"/>
    </source>
</evidence>
<name>A0A0M2H3A8_9MICO</name>
<sequence>MLFNGWFVIVAYLVIIAVVALALYAVVRLAVVHALKAHTKWVDSGKG</sequence>
<organism evidence="2 3">
    <name type="scientific">Microbacterium terrae</name>
    <dbReference type="NCBI Taxonomy" id="69369"/>
    <lineage>
        <taxon>Bacteria</taxon>
        <taxon>Bacillati</taxon>
        <taxon>Actinomycetota</taxon>
        <taxon>Actinomycetes</taxon>
        <taxon>Micrococcales</taxon>
        <taxon>Microbacteriaceae</taxon>
        <taxon>Microbacterium</taxon>
    </lineage>
</organism>
<dbReference type="EMBL" id="JYIZ01000054">
    <property type="protein sequence ID" value="KJL38788.1"/>
    <property type="molecule type" value="Genomic_DNA"/>
</dbReference>
<evidence type="ECO:0000313" key="2">
    <source>
        <dbReference type="EMBL" id="KJL38788.1"/>
    </source>
</evidence>
<proteinExistence type="predicted"/>
<dbReference type="RefSeq" id="WP_157004028.1">
    <property type="nucleotide sequence ID" value="NZ_BAAAUP010000002.1"/>
</dbReference>
<dbReference type="AlphaFoldDB" id="A0A0M2H3A8"/>
<keyword evidence="1" id="KW-0472">Membrane</keyword>
<keyword evidence="3" id="KW-1185">Reference proteome</keyword>
<comment type="caution">
    <text evidence="2">The sequence shown here is derived from an EMBL/GenBank/DDBJ whole genome shotgun (WGS) entry which is preliminary data.</text>
</comment>
<dbReference type="Proteomes" id="UP000033956">
    <property type="component" value="Unassembled WGS sequence"/>
</dbReference>
<gene>
    <name evidence="2" type="ORF">RS81_02583</name>
</gene>
<evidence type="ECO:0000256" key="1">
    <source>
        <dbReference type="SAM" id="Phobius"/>
    </source>
</evidence>
<keyword evidence="1" id="KW-0812">Transmembrane</keyword>
<feature type="transmembrane region" description="Helical" evidence="1">
    <location>
        <begin position="6"/>
        <end position="31"/>
    </location>
</feature>
<accession>A0A0M2H3A8</accession>
<reference evidence="2 3" key="1">
    <citation type="submission" date="2015-02" db="EMBL/GenBank/DDBJ databases">
        <title>Draft genome sequences of ten Microbacterium spp. with emphasis on heavy metal contaminated environments.</title>
        <authorList>
            <person name="Corretto E."/>
        </authorList>
    </citation>
    <scope>NUCLEOTIDE SEQUENCE [LARGE SCALE GENOMIC DNA]</scope>
    <source>
        <strain evidence="2 3">DSM 12510</strain>
    </source>
</reference>
<protein>
    <submittedName>
        <fullName evidence="2">Uncharacterized protein</fullName>
    </submittedName>
</protein>
<keyword evidence="1" id="KW-1133">Transmembrane helix</keyword>
<dbReference type="STRING" id="92835.RS81_02583"/>